<name>A0A6A6VQQ6_9PLEO</name>
<evidence type="ECO:0000313" key="1">
    <source>
        <dbReference type="EMBL" id="KAF2751591.1"/>
    </source>
</evidence>
<reference evidence="1" key="1">
    <citation type="journal article" date="2020" name="Stud. Mycol.">
        <title>101 Dothideomycetes genomes: a test case for predicting lifestyles and emergence of pathogens.</title>
        <authorList>
            <person name="Haridas S."/>
            <person name="Albert R."/>
            <person name="Binder M."/>
            <person name="Bloem J."/>
            <person name="Labutti K."/>
            <person name="Salamov A."/>
            <person name="Andreopoulos B."/>
            <person name="Baker S."/>
            <person name="Barry K."/>
            <person name="Bills G."/>
            <person name="Bluhm B."/>
            <person name="Cannon C."/>
            <person name="Castanera R."/>
            <person name="Culley D."/>
            <person name="Daum C."/>
            <person name="Ezra D."/>
            <person name="Gonzalez J."/>
            <person name="Henrissat B."/>
            <person name="Kuo A."/>
            <person name="Liang C."/>
            <person name="Lipzen A."/>
            <person name="Lutzoni F."/>
            <person name="Magnuson J."/>
            <person name="Mondo S."/>
            <person name="Nolan M."/>
            <person name="Ohm R."/>
            <person name="Pangilinan J."/>
            <person name="Park H.-J."/>
            <person name="Ramirez L."/>
            <person name="Alfaro M."/>
            <person name="Sun H."/>
            <person name="Tritt A."/>
            <person name="Yoshinaga Y."/>
            <person name="Zwiers L.-H."/>
            <person name="Turgeon B."/>
            <person name="Goodwin S."/>
            <person name="Spatafora J."/>
            <person name="Crous P."/>
            <person name="Grigoriev I."/>
        </authorList>
    </citation>
    <scope>NUCLEOTIDE SEQUENCE</scope>
    <source>
        <strain evidence="1">CBS 119925</strain>
    </source>
</reference>
<gene>
    <name evidence="1" type="ORF">M011DRAFT_464313</name>
</gene>
<sequence length="194" mass="21715">MLERQSLYIEVDPTYDLASYASNLSNNGNREMPTYSRISAASLRLQRQANARRHCSSSHLQDVSELVQRMIEDENQCDVCQPSSHCTSSETSSSSAEEDEGVNMKFADADMGGHRLLGWTSGERATAYITTHGWSRRCACGDHENDPLDHAIVFVFLSHLKLAKSGRKALLAVFYFGRFLKDTLSAWNFAAIWA</sequence>
<accession>A0A6A6VQQ6</accession>
<keyword evidence="2" id="KW-1185">Reference proteome</keyword>
<evidence type="ECO:0000313" key="2">
    <source>
        <dbReference type="Proteomes" id="UP000799440"/>
    </source>
</evidence>
<dbReference type="OrthoDB" id="3910171at2759"/>
<proteinExistence type="predicted"/>
<protein>
    <submittedName>
        <fullName evidence="1">Uncharacterized protein</fullName>
    </submittedName>
</protein>
<dbReference type="AlphaFoldDB" id="A0A6A6VQQ6"/>
<organism evidence="1 2">
    <name type="scientific">Sporormia fimetaria CBS 119925</name>
    <dbReference type="NCBI Taxonomy" id="1340428"/>
    <lineage>
        <taxon>Eukaryota</taxon>
        <taxon>Fungi</taxon>
        <taxon>Dikarya</taxon>
        <taxon>Ascomycota</taxon>
        <taxon>Pezizomycotina</taxon>
        <taxon>Dothideomycetes</taxon>
        <taxon>Pleosporomycetidae</taxon>
        <taxon>Pleosporales</taxon>
        <taxon>Sporormiaceae</taxon>
        <taxon>Sporormia</taxon>
    </lineage>
</organism>
<dbReference type="Proteomes" id="UP000799440">
    <property type="component" value="Unassembled WGS sequence"/>
</dbReference>
<dbReference type="EMBL" id="MU006562">
    <property type="protein sequence ID" value="KAF2751591.1"/>
    <property type="molecule type" value="Genomic_DNA"/>
</dbReference>